<gene>
    <name evidence="1" type="ORF">J437_LFUL001511</name>
</gene>
<name>A0A8K0NT77_LADFU</name>
<proteinExistence type="predicted"/>
<reference evidence="1" key="2">
    <citation type="submission" date="2017-10" db="EMBL/GenBank/DDBJ databases">
        <title>Ladona fulva Genome sequencing and assembly.</title>
        <authorList>
            <person name="Murali S."/>
            <person name="Richards S."/>
            <person name="Bandaranaike D."/>
            <person name="Bellair M."/>
            <person name="Blankenburg K."/>
            <person name="Chao H."/>
            <person name="Dinh H."/>
            <person name="Doddapaneni H."/>
            <person name="Dugan-Rocha S."/>
            <person name="Elkadiri S."/>
            <person name="Gnanaolivu R."/>
            <person name="Hernandez B."/>
            <person name="Skinner E."/>
            <person name="Javaid M."/>
            <person name="Lee S."/>
            <person name="Li M."/>
            <person name="Ming W."/>
            <person name="Munidasa M."/>
            <person name="Muniz J."/>
            <person name="Nguyen L."/>
            <person name="Hughes D."/>
            <person name="Osuji N."/>
            <person name="Pu L.-L."/>
            <person name="Puazo M."/>
            <person name="Qu C."/>
            <person name="Quiroz J."/>
            <person name="Raj R."/>
            <person name="Weissenberger G."/>
            <person name="Xin Y."/>
            <person name="Zou X."/>
            <person name="Han Y."/>
            <person name="Worley K."/>
            <person name="Muzny D."/>
            <person name="Gibbs R."/>
        </authorList>
    </citation>
    <scope>NUCLEOTIDE SEQUENCE</scope>
    <source>
        <strain evidence="1">Sampled in the wild</strain>
    </source>
</reference>
<sequence>MIRFIENMKMASITVKSLIIMCLICTYGLQCIAAESFDLHSRVIRSRFRPRTKLTSAPLRDCPPGYSWAKGICRRIY</sequence>
<keyword evidence="2" id="KW-1185">Reference proteome</keyword>
<evidence type="ECO:0000313" key="1">
    <source>
        <dbReference type="EMBL" id="KAG8223790.1"/>
    </source>
</evidence>
<dbReference type="Proteomes" id="UP000792457">
    <property type="component" value="Unassembled WGS sequence"/>
</dbReference>
<organism evidence="1 2">
    <name type="scientific">Ladona fulva</name>
    <name type="common">Scarce chaser dragonfly</name>
    <name type="synonym">Libellula fulva</name>
    <dbReference type="NCBI Taxonomy" id="123851"/>
    <lineage>
        <taxon>Eukaryota</taxon>
        <taxon>Metazoa</taxon>
        <taxon>Ecdysozoa</taxon>
        <taxon>Arthropoda</taxon>
        <taxon>Hexapoda</taxon>
        <taxon>Insecta</taxon>
        <taxon>Pterygota</taxon>
        <taxon>Palaeoptera</taxon>
        <taxon>Odonata</taxon>
        <taxon>Epiprocta</taxon>
        <taxon>Anisoptera</taxon>
        <taxon>Libelluloidea</taxon>
        <taxon>Libellulidae</taxon>
        <taxon>Ladona</taxon>
    </lineage>
</organism>
<comment type="caution">
    <text evidence="1">The sequence shown here is derived from an EMBL/GenBank/DDBJ whole genome shotgun (WGS) entry which is preliminary data.</text>
</comment>
<accession>A0A8K0NT77</accession>
<reference evidence="1" key="1">
    <citation type="submission" date="2013-04" db="EMBL/GenBank/DDBJ databases">
        <authorList>
            <person name="Qu J."/>
            <person name="Murali S.C."/>
            <person name="Bandaranaike D."/>
            <person name="Bellair M."/>
            <person name="Blankenburg K."/>
            <person name="Chao H."/>
            <person name="Dinh H."/>
            <person name="Doddapaneni H."/>
            <person name="Downs B."/>
            <person name="Dugan-Rocha S."/>
            <person name="Elkadiri S."/>
            <person name="Gnanaolivu R.D."/>
            <person name="Hernandez B."/>
            <person name="Javaid M."/>
            <person name="Jayaseelan J.C."/>
            <person name="Lee S."/>
            <person name="Li M."/>
            <person name="Ming W."/>
            <person name="Munidasa M."/>
            <person name="Muniz J."/>
            <person name="Nguyen L."/>
            <person name="Ongeri F."/>
            <person name="Osuji N."/>
            <person name="Pu L.-L."/>
            <person name="Puazo M."/>
            <person name="Qu C."/>
            <person name="Quiroz J."/>
            <person name="Raj R."/>
            <person name="Weissenberger G."/>
            <person name="Xin Y."/>
            <person name="Zou X."/>
            <person name="Han Y."/>
            <person name="Richards S."/>
            <person name="Worley K."/>
            <person name="Muzny D."/>
            <person name="Gibbs R."/>
        </authorList>
    </citation>
    <scope>NUCLEOTIDE SEQUENCE</scope>
    <source>
        <strain evidence="1">Sampled in the wild</strain>
    </source>
</reference>
<dbReference type="EMBL" id="KZ308173">
    <property type="protein sequence ID" value="KAG8223790.1"/>
    <property type="molecule type" value="Genomic_DNA"/>
</dbReference>
<protein>
    <submittedName>
        <fullName evidence="1">Uncharacterized protein</fullName>
    </submittedName>
</protein>
<dbReference type="AlphaFoldDB" id="A0A8K0NT77"/>
<evidence type="ECO:0000313" key="2">
    <source>
        <dbReference type="Proteomes" id="UP000792457"/>
    </source>
</evidence>